<feature type="region of interest" description="Disordered" evidence="9">
    <location>
        <begin position="1"/>
        <end position="98"/>
    </location>
</feature>
<dbReference type="GeneID" id="43590221"/>
<evidence type="ECO:0000313" key="13">
    <source>
        <dbReference type="Proteomes" id="UP000322225"/>
    </source>
</evidence>
<reference evidence="12" key="1">
    <citation type="submission" date="2017-08" db="EMBL/GenBank/DDBJ databases">
        <authorList>
            <person name="Cuomo C."/>
            <person name="Billmyre B."/>
            <person name="Heitman J."/>
        </authorList>
    </citation>
    <scope>NUCLEOTIDE SEQUENCE</scope>
    <source>
        <strain evidence="12">CBS 12478</strain>
    </source>
</reference>
<evidence type="ECO:0000256" key="1">
    <source>
        <dbReference type="ARBA" id="ARBA00004606"/>
    </source>
</evidence>
<evidence type="ECO:0000256" key="7">
    <source>
        <dbReference type="ARBA" id="ARBA00023180"/>
    </source>
</evidence>
<keyword evidence="5 10" id="KW-1133">Transmembrane helix</keyword>
<keyword evidence="6 10" id="KW-0472">Membrane</keyword>
<comment type="subcellular location">
    <subcellularLocation>
        <location evidence="1">Membrane</location>
        <topology evidence="1">Single-pass type II membrane protein</topology>
    </subcellularLocation>
</comment>
<evidence type="ECO:0000256" key="4">
    <source>
        <dbReference type="ARBA" id="ARBA00022968"/>
    </source>
</evidence>
<dbReference type="PANTHER" id="PTHR31361">
    <property type="entry name" value="BETA-GLUCAN SYNTHESIS-ASSOCIATED PROTEIN KRE6-RELATED"/>
    <property type="match status" value="1"/>
</dbReference>
<feature type="compositionally biased region" description="Polar residues" evidence="9">
    <location>
        <begin position="38"/>
        <end position="49"/>
    </location>
</feature>
<dbReference type="GO" id="GO:0006078">
    <property type="term" value="P:(1-&gt;6)-beta-D-glucan biosynthetic process"/>
    <property type="evidence" value="ECO:0007669"/>
    <property type="project" value="TreeGrafter"/>
</dbReference>
<evidence type="ECO:0000256" key="3">
    <source>
        <dbReference type="ARBA" id="ARBA00022692"/>
    </source>
</evidence>
<accession>A0AAJ8LGR4</accession>
<keyword evidence="8" id="KW-0961">Cell wall biogenesis/degradation</keyword>
<keyword evidence="3 10" id="KW-0812">Transmembrane</keyword>
<proteinExistence type="inferred from homology"/>
<name>A0AAJ8LGR4_9TREE</name>
<evidence type="ECO:0000259" key="11">
    <source>
        <dbReference type="PROSITE" id="PS51762"/>
    </source>
</evidence>
<dbReference type="GO" id="GO:0005789">
    <property type="term" value="C:endoplasmic reticulum membrane"/>
    <property type="evidence" value="ECO:0007669"/>
    <property type="project" value="TreeGrafter"/>
</dbReference>
<feature type="domain" description="GH16" evidence="11">
    <location>
        <begin position="177"/>
        <end position="343"/>
    </location>
</feature>
<keyword evidence="7" id="KW-0325">Glycoprotein</keyword>
<comment type="similarity">
    <text evidence="2">Belongs to the SKN1/KRE6 family.</text>
</comment>
<evidence type="ECO:0000256" key="5">
    <source>
        <dbReference type="ARBA" id="ARBA00022989"/>
    </source>
</evidence>
<feature type="compositionally biased region" description="Basic and acidic residues" evidence="9">
    <location>
        <begin position="83"/>
        <end position="98"/>
    </location>
</feature>
<gene>
    <name evidence="12" type="ORF">CI109_102753</name>
</gene>
<keyword evidence="13" id="KW-1185">Reference proteome</keyword>
<evidence type="ECO:0000313" key="12">
    <source>
        <dbReference type="EMBL" id="WWD18303.1"/>
    </source>
</evidence>
<dbReference type="FunFam" id="2.60.120.200:FF:000135">
    <property type="entry name" value="Related to KRE6-glucan synthase subunit"/>
    <property type="match status" value="1"/>
</dbReference>
<dbReference type="GO" id="GO:0015926">
    <property type="term" value="F:glucosidase activity"/>
    <property type="evidence" value="ECO:0007669"/>
    <property type="project" value="TreeGrafter"/>
</dbReference>
<evidence type="ECO:0000256" key="8">
    <source>
        <dbReference type="ARBA" id="ARBA00023316"/>
    </source>
</evidence>
<dbReference type="Gene3D" id="2.60.120.200">
    <property type="match status" value="1"/>
</dbReference>
<dbReference type="InterPro" id="IPR005629">
    <property type="entry name" value="Skn1/Kre6/Sbg1"/>
</dbReference>
<dbReference type="KEGG" id="ksn:43590221"/>
<dbReference type="Proteomes" id="UP000322225">
    <property type="component" value="Chromosome 5"/>
</dbReference>
<evidence type="ECO:0000256" key="10">
    <source>
        <dbReference type="SAM" id="Phobius"/>
    </source>
</evidence>
<dbReference type="PANTHER" id="PTHR31361:SF15">
    <property type="entry name" value="GH16 DOMAIN-CONTAINING PROTEIN"/>
    <property type="match status" value="1"/>
</dbReference>
<dbReference type="SUPFAM" id="SSF49899">
    <property type="entry name" value="Concanavalin A-like lectins/glucanases"/>
    <property type="match status" value="1"/>
</dbReference>
<dbReference type="AlphaFoldDB" id="A0AAJ8LGR4"/>
<dbReference type="GO" id="GO:0031505">
    <property type="term" value="P:fungal-type cell wall organization"/>
    <property type="evidence" value="ECO:0007669"/>
    <property type="project" value="TreeGrafter"/>
</dbReference>
<keyword evidence="4" id="KW-0735">Signal-anchor</keyword>
<dbReference type="InterPro" id="IPR013320">
    <property type="entry name" value="ConA-like_dom_sf"/>
</dbReference>
<feature type="transmembrane region" description="Helical" evidence="10">
    <location>
        <begin position="107"/>
        <end position="130"/>
    </location>
</feature>
<protein>
    <recommendedName>
        <fullName evidence="11">GH16 domain-containing protein</fullName>
    </recommendedName>
</protein>
<reference evidence="12" key="2">
    <citation type="submission" date="2024-01" db="EMBL/GenBank/DDBJ databases">
        <title>Comparative genomics of Cryptococcus and Kwoniella reveals pathogenesis evolution and contrasting modes of karyotype evolution via chromosome fusion or intercentromeric recombination.</title>
        <authorList>
            <person name="Coelho M.A."/>
            <person name="David-Palma M."/>
            <person name="Shea T."/>
            <person name="Bowers K."/>
            <person name="McGinley-Smith S."/>
            <person name="Mohammad A.W."/>
            <person name="Gnirke A."/>
            <person name="Yurkov A.M."/>
            <person name="Nowrousian M."/>
            <person name="Sun S."/>
            <person name="Cuomo C.A."/>
            <person name="Heitman J."/>
        </authorList>
    </citation>
    <scope>NUCLEOTIDE SEQUENCE</scope>
    <source>
        <strain evidence="12">CBS 12478</strain>
    </source>
</reference>
<evidence type="ECO:0000256" key="9">
    <source>
        <dbReference type="SAM" id="MobiDB-lite"/>
    </source>
</evidence>
<dbReference type="PROSITE" id="PS51762">
    <property type="entry name" value="GH16_2"/>
    <property type="match status" value="1"/>
</dbReference>
<dbReference type="EMBL" id="CP144055">
    <property type="protein sequence ID" value="WWD18303.1"/>
    <property type="molecule type" value="Genomic_DNA"/>
</dbReference>
<evidence type="ECO:0000256" key="6">
    <source>
        <dbReference type="ARBA" id="ARBA00023136"/>
    </source>
</evidence>
<dbReference type="InterPro" id="IPR000757">
    <property type="entry name" value="Beta-glucanase-like"/>
</dbReference>
<sequence length="343" mass="37352">MSYNPLPPKDPRPPRPPPKPAFADPKVPSSNARRYGPSVTSSPANQSSPMLGGESTGGQRNKQAFSDPLGWGAGLSSDPEADDYLHNPDPKRDKKHDRGTIFTSRGLMNIGCLFLLALALVALFAGYPIITFYTENHLTTNGAYNLGGINSTGQIPLITGFISVIDPDTPQDVYTRTGFDGETYNLVFSDEFNKDGRTFYPGDDPYWTAVDLHYWATGDFEWYDPSAITTRDGKLVITQSQEPIHDLNFKSGMLQSWNQMCFQYSIYIEVSVSLPGTNRVSGFWPGVWMMGNLGRPGYGATTEGTWPYTYDSCDVGTLPNQTSADGTGPIAALTSGADNGPIS</sequence>
<dbReference type="Pfam" id="PF03935">
    <property type="entry name" value="SKN1_KRE6_Sbg1"/>
    <property type="match status" value="1"/>
</dbReference>
<dbReference type="GO" id="GO:0005886">
    <property type="term" value="C:plasma membrane"/>
    <property type="evidence" value="ECO:0007669"/>
    <property type="project" value="TreeGrafter"/>
</dbReference>
<evidence type="ECO:0000256" key="2">
    <source>
        <dbReference type="ARBA" id="ARBA00010962"/>
    </source>
</evidence>
<feature type="compositionally biased region" description="Pro residues" evidence="9">
    <location>
        <begin position="1"/>
        <end position="20"/>
    </location>
</feature>
<organism evidence="12 13">
    <name type="scientific">Kwoniella shandongensis</name>
    <dbReference type="NCBI Taxonomy" id="1734106"/>
    <lineage>
        <taxon>Eukaryota</taxon>
        <taxon>Fungi</taxon>
        <taxon>Dikarya</taxon>
        <taxon>Basidiomycota</taxon>
        <taxon>Agaricomycotina</taxon>
        <taxon>Tremellomycetes</taxon>
        <taxon>Tremellales</taxon>
        <taxon>Cryptococcaceae</taxon>
        <taxon>Kwoniella</taxon>
    </lineage>
</organism>
<dbReference type="RefSeq" id="XP_031859649.2">
    <property type="nucleotide sequence ID" value="XM_032006068.2"/>
</dbReference>